<evidence type="ECO:0000256" key="2">
    <source>
        <dbReference type="SAM" id="SignalP"/>
    </source>
</evidence>
<gene>
    <name evidence="3" type="ORF">ACFO0K_15250</name>
</gene>
<evidence type="ECO:0000256" key="1">
    <source>
        <dbReference type="SAM" id="MobiDB-lite"/>
    </source>
</evidence>
<keyword evidence="4" id="KW-1185">Reference proteome</keyword>
<evidence type="ECO:0000313" key="3">
    <source>
        <dbReference type="EMBL" id="MFC4431025.1"/>
    </source>
</evidence>
<feature type="region of interest" description="Disordered" evidence="1">
    <location>
        <begin position="26"/>
        <end position="78"/>
    </location>
</feature>
<evidence type="ECO:0000313" key="4">
    <source>
        <dbReference type="Proteomes" id="UP001595965"/>
    </source>
</evidence>
<dbReference type="PROSITE" id="PS51257">
    <property type="entry name" value="PROKAR_LIPOPROTEIN"/>
    <property type="match status" value="1"/>
</dbReference>
<comment type="caution">
    <text evidence="3">The sequence shown here is derived from an EMBL/GenBank/DDBJ whole genome shotgun (WGS) entry which is preliminary data.</text>
</comment>
<feature type="signal peptide" evidence="2">
    <location>
        <begin position="1"/>
        <end position="24"/>
    </location>
</feature>
<reference evidence="4" key="1">
    <citation type="journal article" date="2019" name="Int. J. Syst. Evol. Microbiol.">
        <title>The Global Catalogue of Microorganisms (GCM) 10K type strain sequencing project: providing services to taxonomists for standard genome sequencing and annotation.</title>
        <authorList>
            <consortium name="The Broad Institute Genomics Platform"/>
            <consortium name="The Broad Institute Genome Sequencing Center for Infectious Disease"/>
            <person name="Wu L."/>
            <person name="Ma J."/>
        </authorList>
    </citation>
    <scope>NUCLEOTIDE SEQUENCE [LARGE SCALE GENOMIC DNA]</scope>
    <source>
        <strain evidence="4">CGMCC 1.12125</strain>
    </source>
</reference>
<protein>
    <recommendedName>
        <fullName evidence="5">Lipoprotein</fullName>
    </recommendedName>
</protein>
<dbReference type="EMBL" id="JBHSEN010000003">
    <property type="protein sequence ID" value="MFC4431025.1"/>
    <property type="molecule type" value="Genomic_DNA"/>
</dbReference>
<dbReference type="Proteomes" id="UP001595965">
    <property type="component" value="Unassembled WGS sequence"/>
</dbReference>
<name>A0ABV8Y2P0_9MICC</name>
<dbReference type="RefSeq" id="WP_344231037.1">
    <property type="nucleotide sequence ID" value="NZ_BAAALH010000003.1"/>
</dbReference>
<evidence type="ECO:0008006" key="5">
    <source>
        <dbReference type="Google" id="ProtNLM"/>
    </source>
</evidence>
<organism evidence="3 4">
    <name type="scientific">Citricoccus alkalitolerans</name>
    <dbReference type="NCBI Taxonomy" id="246603"/>
    <lineage>
        <taxon>Bacteria</taxon>
        <taxon>Bacillati</taxon>
        <taxon>Actinomycetota</taxon>
        <taxon>Actinomycetes</taxon>
        <taxon>Micrococcales</taxon>
        <taxon>Micrococcaceae</taxon>
        <taxon>Citricoccus</taxon>
    </lineage>
</organism>
<proteinExistence type="predicted"/>
<feature type="chain" id="PRO_5046517012" description="Lipoprotein" evidence="2">
    <location>
        <begin position="25"/>
        <end position="276"/>
    </location>
</feature>
<accession>A0ABV8Y2P0</accession>
<sequence length="276" mass="29820">MALAKWRWSAALGIGLAAALTLTACTDPGNESVGTEGGVTSPDTGTPDAVAQPPAEPTTESPGPTAPPKEPTTEEVRQYSTKDGMFTWTLPAGWTVAPGEFWEVESPDETDYPGQPYEYVGFQNAAQTIGFDVETGNASIKHGRPWPELIEVLDAKHMPEVPQSELYGEVWYRAALVHSYDTPGSPGEYELWVSVAEGGDPRGATGDDLWDSWVFTTPRVEGYEQEAGNSFLGYTGQAEAEQITGREGEEAVRALLETEEYAELRDVATSMVVEIP</sequence>
<keyword evidence="2" id="KW-0732">Signal</keyword>